<dbReference type="Pfam" id="PF00248">
    <property type="entry name" value="Aldo_ket_red"/>
    <property type="match status" value="1"/>
</dbReference>
<evidence type="ECO:0000313" key="4">
    <source>
        <dbReference type="EMBL" id="MBW3083790.1"/>
    </source>
</evidence>
<accession>A0ABS6WBC1</accession>
<name>A0ABS6WBC1_9BIFI</name>
<dbReference type="PIRSF" id="PIRSF000097">
    <property type="entry name" value="AKR"/>
    <property type="match status" value="1"/>
</dbReference>
<dbReference type="PANTHER" id="PTHR43827">
    <property type="entry name" value="2,5-DIKETO-D-GLUCONIC ACID REDUCTASE"/>
    <property type="match status" value="1"/>
</dbReference>
<keyword evidence="2" id="KW-0560">Oxidoreductase</keyword>
<dbReference type="PROSITE" id="PS00062">
    <property type="entry name" value="ALDOKETO_REDUCTASE_2"/>
    <property type="match status" value="1"/>
</dbReference>
<dbReference type="RefSeq" id="WP_219083314.1">
    <property type="nucleotide sequence ID" value="NZ_JAHBBD010000039.1"/>
</dbReference>
<dbReference type="InterPro" id="IPR020471">
    <property type="entry name" value="AKR"/>
</dbReference>
<comment type="caution">
    <text evidence="4">The sequence shown here is derived from an EMBL/GenBank/DDBJ whole genome shotgun (WGS) entry which is preliminary data.</text>
</comment>
<reference evidence="4 5" key="1">
    <citation type="submission" date="2021-05" db="EMBL/GenBank/DDBJ databases">
        <title>Phylogenetic classification of ten novel species belonging to the genus Bifidobacterium comprising B. colchicus sp. nov., B. abeli sp. nov., B. bicoloris sp. nov., B. guerezis sp. nov., B. rosaliae sp. nov., B. santillanensis sp. nov., B. argentati sp. nov., B. amazzoni sp. nov., B. pluviali sp. nov., and B. pinnaculum sp. nov.</title>
        <authorList>
            <person name="Lugli G.A."/>
            <person name="Ruiz Garcia L."/>
            <person name="Margolles A."/>
            <person name="Ventura M."/>
        </authorList>
    </citation>
    <scope>NUCLEOTIDE SEQUENCE [LARGE SCALE GENOMIC DNA]</scope>
    <source>
        <strain evidence="4 5">6T3</strain>
    </source>
</reference>
<protein>
    <submittedName>
        <fullName evidence="4">Aldo/keto reductase</fullName>
    </submittedName>
</protein>
<proteinExistence type="predicted"/>
<evidence type="ECO:0000313" key="5">
    <source>
        <dbReference type="Proteomes" id="UP000812844"/>
    </source>
</evidence>
<evidence type="ECO:0000256" key="2">
    <source>
        <dbReference type="ARBA" id="ARBA00023002"/>
    </source>
</evidence>
<dbReference type="InterPro" id="IPR018170">
    <property type="entry name" value="Aldo/ket_reductase_CS"/>
</dbReference>
<dbReference type="EMBL" id="JAHBBD010000039">
    <property type="protein sequence ID" value="MBW3083790.1"/>
    <property type="molecule type" value="Genomic_DNA"/>
</dbReference>
<organism evidence="4 5">
    <name type="scientific">Bifidobacterium phasiani</name>
    <dbReference type="NCBI Taxonomy" id="2834431"/>
    <lineage>
        <taxon>Bacteria</taxon>
        <taxon>Bacillati</taxon>
        <taxon>Actinomycetota</taxon>
        <taxon>Actinomycetes</taxon>
        <taxon>Bifidobacteriales</taxon>
        <taxon>Bifidobacteriaceae</taxon>
        <taxon>Bifidobacterium</taxon>
    </lineage>
</organism>
<feature type="domain" description="NADP-dependent oxidoreductase" evidence="3">
    <location>
        <begin position="15"/>
        <end position="256"/>
    </location>
</feature>
<dbReference type="Proteomes" id="UP000812844">
    <property type="component" value="Unassembled WGS sequence"/>
</dbReference>
<keyword evidence="5" id="KW-1185">Reference proteome</keyword>
<gene>
    <name evidence="4" type="ORF">KIH73_10590</name>
</gene>
<dbReference type="PANTHER" id="PTHR43827:SF3">
    <property type="entry name" value="NADP-DEPENDENT OXIDOREDUCTASE DOMAIN-CONTAINING PROTEIN"/>
    <property type="match status" value="1"/>
</dbReference>
<evidence type="ECO:0000256" key="1">
    <source>
        <dbReference type="ARBA" id="ARBA00022857"/>
    </source>
</evidence>
<dbReference type="InterPro" id="IPR023210">
    <property type="entry name" value="NADP_OxRdtase_dom"/>
</dbReference>
<evidence type="ECO:0000259" key="3">
    <source>
        <dbReference type="Pfam" id="PF00248"/>
    </source>
</evidence>
<keyword evidence="1" id="KW-0521">NADP</keyword>
<sequence>MSTIQLHNGMAMPTLGLGTFRLSPDDCERAVATALECGYRLVDTANVYMNERAVARGIAASGVPREQVVVQTKLWPTCYRRADAAAAIDATLRRLDTDYVDVLLLHQPAGRYLEAWDAMQEAVGAGKVRTLGLSNFDARQLHDVMTHADVQPAVMQLECHPYRQLESAQWLLEGNGIALQAWYPLGHGDARLLADPTIVRIAGHHGRTPAQVVLRWHVQSHRIAVPGSHDPAHIRENLAIGDFELDEYEMDDLARLDRDRAYFRMPGPLRRVAFTMGRPDFDAQP</sequence>